<dbReference type="InterPro" id="IPR052164">
    <property type="entry name" value="Anthracycline_SecMetBiosynth"/>
</dbReference>
<dbReference type="RefSeq" id="WP_386445844.1">
    <property type="nucleotide sequence ID" value="NZ_JBHSFH010000005.1"/>
</dbReference>
<dbReference type="InterPro" id="IPR004360">
    <property type="entry name" value="Glyas_Fos-R_dOase_dom"/>
</dbReference>
<dbReference type="CDD" id="cd07247">
    <property type="entry name" value="SgaA_N_like"/>
    <property type="match status" value="1"/>
</dbReference>
<dbReference type="InterPro" id="IPR041581">
    <property type="entry name" value="Glyoxalase_6"/>
</dbReference>
<accession>A0ABV9A660</accession>
<sequence>MGTSNAHPARVGWFEITATEPSRSREFYRELFGWTFDAFGSGDAYCTITAPGAGMPMGALRRGDRDALCIGVLCSDAWATIRTLEPLGATLAEEPARTPAGDIHAVVLDGQGNRLGLLEPAAPTARPEPRAAPGPNATAFFEIGTTDLAATRRFCQEAFGWSTERDEAAEGVAYYSIQAPGLGEIGGVLDLSGMDGVSDYAIPGLRVADATDVLERAEAAGGSAVMGPVSDANGLVIVQFLDPAGNRWSAFALPTAE</sequence>
<organism evidence="2 3">
    <name type="scientific">Streptomyces ovatisporus</name>
    <dbReference type="NCBI Taxonomy" id="1128682"/>
    <lineage>
        <taxon>Bacteria</taxon>
        <taxon>Bacillati</taxon>
        <taxon>Actinomycetota</taxon>
        <taxon>Actinomycetes</taxon>
        <taxon>Kitasatosporales</taxon>
        <taxon>Streptomycetaceae</taxon>
        <taxon>Streptomyces</taxon>
    </lineage>
</organism>
<reference evidence="3" key="1">
    <citation type="journal article" date="2019" name="Int. J. Syst. Evol. Microbiol.">
        <title>The Global Catalogue of Microorganisms (GCM) 10K type strain sequencing project: providing services to taxonomists for standard genome sequencing and annotation.</title>
        <authorList>
            <consortium name="The Broad Institute Genomics Platform"/>
            <consortium name="The Broad Institute Genome Sequencing Center for Infectious Disease"/>
            <person name="Wu L."/>
            <person name="Ma J."/>
        </authorList>
    </citation>
    <scope>NUCLEOTIDE SEQUENCE [LARGE SCALE GENOMIC DNA]</scope>
    <source>
        <strain evidence="3">CGMCC 4.7357</strain>
    </source>
</reference>
<protein>
    <submittedName>
        <fullName evidence="2">VOC family protein</fullName>
    </submittedName>
</protein>
<gene>
    <name evidence="2" type="ORF">ACFPA8_10600</name>
</gene>
<evidence type="ECO:0000313" key="2">
    <source>
        <dbReference type="EMBL" id="MFC4494581.1"/>
    </source>
</evidence>
<feature type="domain" description="VOC" evidence="1">
    <location>
        <begin position="137"/>
        <end position="253"/>
    </location>
</feature>
<dbReference type="SUPFAM" id="SSF54593">
    <property type="entry name" value="Glyoxalase/Bleomycin resistance protein/Dihydroxybiphenyl dioxygenase"/>
    <property type="match status" value="2"/>
</dbReference>
<feature type="domain" description="VOC" evidence="1">
    <location>
        <begin position="10"/>
        <end position="120"/>
    </location>
</feature>
<comment type="caution">
    <text evidence="2">The sequence shown here is derived from an EMBL/GenBank/DDBJ whole genome shotgun (WGS) entry which is preliminary data.</text>
</comment>
<dbReference type="PROSITE" id="PS51819">
    <property type="entry name" value="VOC"/>
    <property type="match status" value="2"/>
</dbReference>
<name>A0ABV9A660_9ACTN</name>
<dbReference type="EMBL" id="JBHSFH010000005">
    <property type="protein sequence ID" value="MFC4494581.1"/>
    <property type="molecule type" value="Genomic_DNA"/>
</dbReference>
<evidence type="ECO:0000259" key="1">
    <source>
        <dbReference type="PROSITE" id="PS51819"/>
    </source>
</evidence>
<keyword evidence="3" id="KW-1185">Reference proteome</keyword>
<dbReference type="Pfam" id="PF18029">
    <property type="entry name" value="Glyoxalase_6"/>
    <property type="match status" value="1"/>
</dbReference>
<dbReference type="Gene3D" id="3.10.180.10">
    <property type="entry name" value="2,3-Dihydroxybiphenyl 1,2-Dioxygenase, domain 1"/>
    <property type="match status" value="2"/>
</dbReference>
<dbReference type="Pfam" id="PF00903">
    <property type="entry name" value="Glyoxalase"/>
    <property type="match status" value="1"/>
</dbReference>
<dbReference type="InterPro" id="IPR029068">
    <property type="entry name" value="Glyas_Bleomycin-R_OHBP_Dase"/>
</dbReference>
<proteinExistence type="predicted"/>
<dbReference type="PANTHER" id="PTHR33993">
    <property type="entry name" value="GLYOXALASE-RELATED"/>
    <property type="match status" value="1"/>
</dbReference>
<dbReference type="PANTHER" id="PTHR33993:SF14">
    <property type="entry name" value="GB|AAF24581.1"/>
    <property type="match status" value="1"/>
</dbReference>
<dbReference type="Proteomes" id="UP001595997">
    <property type="component" value="Unassembled WGS sequence"/>
</dbReference>
<evidence type="ECO:0000313" key="3">
    <source>
        <dbReference type="Proteomes" id="UP001595997"/>
    </source>
</evidence>
<dbReference type="InterPro" id="IPR037523">
    <property type="entry name" value="VOC_core"/>
</dbReference>